<dbReference type="InterPro" id="IPR026337">
    <property type="entry name" value="AKG_HExxH"/>
</dbReference>
<gene>
    <name evidence="1" type="ORF">LX12_000421</name>
</gene>
<comment type="caution">
    <text evidence="1">The sequence shown here is derived from an EMBL/GenBank/DDBJ whole genome shotgun (WGS) entry which is preliminary data.</text>
</comment>
<organism evidence="1 2">
    <name type="scientific">Williamsia serinedens</name>
    <dbReference type="NCBI Taxonomy" id="391736"/>
    <lineage>
        <taxon>Bacteria</taxon>
        <taxon>Bacillati</taxon>
        <taxon>Actinomycetota</taxon>
        <taxon>Actinomycetes</taxon>
        <taxon>Mycobacteriales</taxon>
        <taxon>Nocardiaceae</taxon>
        <taxon>Williamsia</taxon>
    </lineage>
</organism>
<sequence length="344" mass="36866">MALTNLVPALLGRIDPEPVRVAWAEREFALRLETYGAASPLPESQLAPPEAIRKVFSHPAVGSMARAGSAAPKHWAPVVAALQLLAGDEVGAIAALRSRGVLTAGGVHLPGTASVWDHSAKTMRALEVVNGFELNNIEPAFNAWSDHVDPNITGEWRALVSDSAALIAELDNRDFINATALTTVVVPLLQRDGKAYGRTSKFEIESGSLTDAVGMAYISPGTWDRVSFAEAMVHESYHSLFNMALELCEFELENEAEFYAPWKGATRPTRAVLHGIVAFSAVMRFWIHLSKTRSVASTRANELISRRANQVLQSATAVLAAGVLTSAGEELAEAAVEDARAACS</sequence>
<dbReference type="Proteomes" id="UP001205740">
    <property type="component" value="Unassembled WGS sequence"/>
</dbReference>
<keyword evidence="2" id="KW-1185">Reference proteome</keyword>
<dbReference type="NCBIfam" id="TIGR04267">
    <property type="entry name" value="mod_HExxH"/>
    <property type="match status" value="1"/>
</dbReference>
<evidence type="ECO:0000313" key="2">
    <source>
        <dbReference type="Proteomes" id="UP001205740"/>
    </source>
</evidence>
<proteinExistence type="predicted"/>
<dbReference type="EMBL" id="JAMTCG010000001">
    <property type="protein sequence ID" value="MCP2159257.1"/>
    <property type="molecule type" value="Genomic_DNA"/>
</dbReference>
<accession>A0ABT1GW95</accession>
<evidence type="ECO:0000313" key="1">
    <source>
        <dbReference type="EMBL" id="MCP2159257.1"/>
    </source>
</evidence>
<protein>
    <submittedName>
        <fullName evidence="1">HEXXH motif-containing protein</fullName>
    </submittedName>
</protein>
<reference evidence="1 2" key="1">
    <citation type="submission" date="2022-06" db="EMBL/GenBank/DDBJ databases">
        <title>Genomic Encyclopedia of Archaeal and Bacterial Type Strains, Phase II (KMG-II): from individual species to whole genera.</title>
        <authorList>
            <person name="Goeker M."/>
        </authorList>
    </citation>
    <scope>NUCLEOTIDE SEQUENCE [LARGE SCALE GENOMIC DNA]</scope>
    <source>
        <strain evidence="1 2">DSM 45037</strain>
    </source>
</reference>
<name>A0ABT1GW95_9NOCA</name>